<dbReference type="GO" id="GO:0032267">
    <property type="term" value="F:tRNA(Ile)-lysidine synthase activity"/>
    <property type="evidence" value="ECO:0007669"/>
    <property type="project" value="UniProtKB-EC"/>
</dbReference>
<dbReference type="SUPFAM" id="SSF52402">
    <property type="entry name" value="Adenine nucleotide alpha hydrolases-like"/>
    <property type="match status" value="1"/>
</dbReference>
<dbReference type="InterPro" id="IPR011063">
    <property type="entry name" value="TilS/TtcA_N"/>
</dbReference>
<dbReference type="HAMAP" id="MF_01161">
    <property type="entry name" value="tRNA_Ile_lys_synt"/>
    <property type="match status" value="1"/>
</dbReference>
<keyword evidence="1 6" id="KW-0436">Ligase</keyword>
<dbReference type="HOGENOM" id="CLU_018869_3_2_5"/>
<evidence type="ECO:0000256" key="6">
    <source>
        <dbReference type="HAMAP-Rule" id="MF_01161"/>
    </source>
</evidence>
<dbReference type="InterPro" id="IPR014729">
    <property type="entry name" value="Rossmann-like_a/b/a_fold"/>
</dbReference>
<keyword evidence="3 6" id="KW-0547">Nucleotide-binding</keyword>
<comment type="catalytic activity">
    <reaction evidence="5 6">
        <text>cytidine(34) in tRNA(Ile2) + L-lysine + ATP = lysidine(34) in tRNA(Ile2) + AMP + diphosphate + H(+)</text>
        <dbReference type="Rhea" id="RHEA:43744"/>
        <dbReference type="Rhea" id="RHEA-COMP:10625"/>
        <dbReference type="Rhea" id="RHEA-COMP:10670"/>
        <dbReference type="ChEBI" id="CHEBI:15378"/>
        <dbReference type="ChEBI" id="CHEBI:30616"/>
        <dbReference type="ChEBI" id="CHEBI:32551"/>
        <dbReference type="ChEBI" id="CHEBI:33019"/>
        <dbReference type="ChEBI" id="CHEBI:82748"/>
        <dbReference type="ChEBI" id="CHEBI:83665"/>
        <dbReference type="ChEBI" id="CHEBI:456215"/>
        <dbReference type="EC" id="6.3.4.19"/>
    </reaction>
</comment>
<dbReference type="Proteomes" id="UP000019593">
    <property type="component" value="Chromosome"/>
</dbReference>
<comment type="function">
    <text evidence="6">Ligates lysine onto the cytidine present at position 34 of the AUA codon-specific tRNA(Ile) that contains the anticodon CAU, in an ATP-dependent manner. Cytidine is converted to lysidine, thus changing the amino acid specificity of the tRNA from methionine to isoleucine.</text>
</comment>
<dbReference type="Pfam" id="PF01171">
    <property type="entry name" value="ATP_bind_3"/>
    <property type="match status" value="1"/>
</dbReference>
<proteinExistence type="inferred from homology"/>
<comment type="subcellular location">
    <subcellularLocation>
        <location evidence="6">Cytoplasm</location>
    </subcellularLocation>
</comment>
<evidence type="ECO:0000256" key="1">
    <source>
        <dbReference type="ARBA" id="ARBA00022598"/>
    </source>
</evidence>
<dbReference type="STRING" id="1294273.roselon_01872"/>
<dbReference type="Gene3D" id="3.40.50.620">
    <property type="entry name" value="HUPs"/>
    <property type="match status" value="1"/>
</dbReference>
<evidence type="ECO:0000256" key="3">
    <source>
        <dbReference type="ARBA" id="ARBA00022741"/>
    </source>
</evidence>
<sequence length="427" mass="46074">MFVTDTSLQDRFAARMGQLLGPEFPAQIGLAVSGGGDSMAMLTLAHNWTRDWGVRLRVVTVDHGLRPESAAEVEMVARECAALGWPHDTLRWHGWDGQGNLQDAARRARLALIDAWRGEMAHILFAHTLDDQAETVLMRLKRGSGVDGLSGMAETRRLSSGMVVLRPLLRERREDLRHYLTTLKGHWVEDPSNADPRFDRVRTRQVLALLSDYGLTPEGLVETASRMARARTALMRRTGEAAARIVTEGAVDGRPTGDLWIARDGFAALDRETQLRLLAAGLGWIASASYRPRATALEAVLDRALAGGGGTLGGCELRVSKTHLHLFREFKAVATLSTPAVSGALWDTRWRLAASYPGLTLRALGPDGWGQLGETAKTGACFAAARSLPALFDDAGLVSCPVLGHGNPAEVAFGPVGGPFAAGFIPH</sequence>
<comment type="domain">
    <text evidence="6">The N-terminal region contains the highly conserved SGGXDS motif, predicted to be a P-loop motif involved in ATP binding.</text>
</comment>
<protein>
    <recommendedName>
        <fullName evidence="6">tRNA(Ile)-lysidine synthase</fullName>
        <ecNumber evidence="6">6.3.4.19</ecNumber>
    </recommendedName>
    <alternativeName>
        <fullName evidence="6">tRNA(Ile)-2-lysyl-cytidine synthase</fullName>
    </alternativeName>
    <alternativeName>
        <fullName evidence="6">tRNA(Ile)-lysidine synthetase</fullName>
    </alternativeName>
</protein>
<dbReference type="GO" id="GO:0005737">
    <property type="term" value="C:cytoplasm"/>
    <property type="evidence" value="ECO:0007669"/>
    <property type="project" value="UniProtKB-SubCell"/>
</dbReference>
<evidence type="ECO:0000256" key="4">
    <source>
        <dbReference type="ARBA" id="ARBA00022840"/>
    </source>
</evidence>
<comment type="similarity">
    <text evidence="6">Belongs to the tRNA(Ile)-lysidine synthase family.</text>
</comment>
<keyword evidence="2 6" id="KW-0819">tRNA processing</keyword>
<keyword evidence="4 6" id="KW-0067">ATP-binding</keyword>
<gene>
    <name evidence="6" type="primary">tilS</name>
    <name evidence="8" type="ORF">roselon_01872</name>
</gene>
<keyword evidence="9" id="KW-1185">Reference proteome</keyword>
<dbReference type="EC" id="6.3.4.19" evidence="6"/>
<dbReference type="InterPro" id="IPR012094">
    <property type="entry name" value="tRNA_Ile_lys_synt"/>
</dbReference>
<name>W8SNX5_9RHOB</name>
<dbReference type="AlphaFoldDB" id="W8SNX5"/>
<reference evidence="8 9" key="1">
    <citation type="submission" date="2013-03" db="EMBL/GenBank/DDBJ databases">
        <authorList>
            <person name="Fiebig A."/>
            <person name="Goeker M."/>
            <person name="Klenk H.-P.P."/>
        </authorList>
    </citation>
    <scope>NUCLEOTIDE SEQUENCE [LARGE SCALE GENOMIC DNA]</scope>
    <source>
        <strain evidence="9">DSM 19469</strain>
    </source>
</reference>
<evidence type="ECO:0000313" key="9">
    <source>
        <dbReference type="Proteomes" id="UP000019593"/>
    </source>
</evidence>
<dbReference type="CDD" id="cd01992">
    <property type="entry name" value="TilS_N"/>
    <property type="match status" value="1"/>
</dbReference>
<evidence type="ECO:0000256" key="2">
    <source>
        <dbReference type="ARBA" id="ARBA00022694"/>
    </source>
</evidence>
<dbReference type="GO" id="GO:0005524">
    <property type="term" value="F:ATP binding"/>
    <property type="evidence" value="ECO:0007669"/>
    <property type="project" value="UniProtKB-UniRule"/>
</dbReference>
<feature type="domain" description="tRNA(Ile)-lysidine/2-thiocytidine synthase N-terminal" evidence="7">
    <location>
        <begin position="28"/>
        <end position="205"/>
    </location>
</feature>
<evidence type="ECO:0000313" key="8">
    <source>
        <dbReference type="EMBL" id="AHM04235.1"/>
    </source>
</evidence>
<organism evidence="8 9">
    <name type="scientific">Roseicyclus elongatus DSM 19469</name>
    <dbReference type="NCBI Taxonomy" id="1294273"/>
    <lineage>
        <taxon>Bacteria</taxon>
        <taxon>Pseudomonadati</taxon>
        <taxon>Pseudomonadota</taxon>
        <taxon>Alphaproteobacteria</taxon>
        <taxon>Rhodobacterales</taxon>
        <taxon>Roseobacteraceae</taxon>
        <taxon>Roseicyclus</taxon>
    </lineage>
</organism>
<dbReference type="GO" id="GO:0006400">
    <property type="term" value="P:tRNA modification"/>
    <property type="evidence" value="ECO:0007669"/>
    <property type="project" value="UniProtKB-UniRule"/>
</dbReference>
<dbReference type="NCBIfam" id="TIGR02432">
    <property type="entry name" value="lysidine_TilS_N"/>
    <property type="match status" value="1"/>
</dbReference>
<dbReference type="eggNOG" id="COG0037">
    <property type="taxonomic scope" value="Bacteria"/>
</dbReference>
<dbReference type="EMBL" id="CP004372">
    <property type="protein sequence ID" value="AHM04235.1"/>
    <property type="molecule type" value="Genomic_DNA"/>
</dbReference>
<dbReference type="PANTHER" id="PTHR43033">
    <property type="entry name" value="TRNA(ILE)-LYSIDINE SYNTHASE-RELATED"/>
    <property type="match status" value="1"/>
</dbReference>
<feature type="binding site" evidence="6">
    <location>
        <begin position="33"/>
        <end position="38"/>
    </location>
    <ligand>
        <name>ATP</name>
        <dbReference type="ChEBI" id="CHEBI:30616"/>
    </ligand>
</feature>
<accession>W8SNX5</accession>
<dbReference type="InterPro" id="IPR012795">
    <property type="entry name" value="tRNA_Ile_lys_synt_N"/>
</dbReference>
<dbReference type="KEGG" id="red:roselon_01872"/>
<dbReference type="PATRIC" id="fig|1294273.3.peg.1844"/>
<keyword evidence="6" id="KW-0963">Cytoplasm</keyword>
<dbReference type="PANTHER" id="PTHR43033:SF1">
    <property type="entry name" value="TRNA(ILE)-LYSIDINE SYNTHASE-RELATED"/>
    <property type="match status" value="1"/>
</dbReference>
<evidence type="ECO:0000256" key="5">
    <source>
        <dbReference type="ARBA" id="ARBA00048539"/>
    </source>
</evidence>
<evidence type="ECO:0000259" key="7">
    <source>
        <dbReference type="Pfam" id="PF01171"/>
    </source>
</evidence>